<dbReference type="InterPro" id="IPR023865">
    <property type="entry name" value="Aliphatic_acid_kinase_CS"/>
</dbReference>
<evidence type="ECO:0000256" key="4">
    <source>
        <dbReference type="ARBA" id="ARBA00022840"/>
    </source>
</evidence>
<dbReference type="Pfam" id="PF07931">
    <property type="entry name" value="CPT"/>
    <property type="match status" value="1"/>
</dbReference>
<dbReference type="NCBIfam" id="NF033114">
    <property type="entry name" value="phos_trans_CPT"/>
    <property type="match status" value="1"/>
</dbReference>
<keyword evidence="7" id="KW-1185">Reference proteome</keyword>
<dbReference type="PIRSF" id="PIRSF007531">
    <property type="entry name" value="CPT"/>
    <property type="match status" value="1"/>
</dbReference>
<dbReference type="SUPFAM" id="SSF52540">
    <property type="entry name" value="P-loop containing nucleoside triphosphate hydrolases"/>
    <property type="match status" value="1"/>
</dbReference>
<organism evidence="6 7">
    <name type="scientific">Catenulispora pinistramenti</name>
    <dbReference type="NCBI Taxonomy" id="2705254"/>
    <lineage>
        <taxon>Bacteria</taxon>
        <taxon>Bacillati</taxon>
        <taxon>Actinomycetota</taxon>
        <taxon>Actinomycetes</taxon>
        <taxon>Catenulisporales</taxon>
        <taxon>Catenulisporaceae</taxon>
        <taxon>Catenulispora</taxon>
    </lineage>
</organism>
<dbReference type="Proteomes" id="UP000730482">
    <property type="component" value="Unassembled WGS sequence"/>
</dbReference>
<dbReference type="PROSITE" id="PS01075">
    <property type="entry name" value="ACETATE_KINASE_1"/>
    <property type="match status" value="1"/>
</dbReference>
<accession>A0ABS5KYB1</accession>
<dbReference type="EMBL" id="JAAFYZ010000125">
    <property type="protein sequence ID" value="MBS2551066.1"/>
    <property type="molecule type" value="Genomic_DNA"/>
</dbReference>
<gene>
    <name evidence="6" type="primary">cpt</name>
    <name evidence="6" type="ORF">KGQ19_29770</name>
</gene>
<evidence type="ECO:0000256" key="3">
    <source>
        <dbReference type="ARBA" id="ARBA00022777"/>
    </source>
</evidence>
<evidence type="ECO:0000256" key="5">
    <source>
        <dbReference type="SAM" id="MobiDB-lite"/>
    </source>
</evidence>
<name>A0ABS5KYB1_9ACTN</name>
<evidence type="ECO:0000256" key="1">
    <source>
        <dbReference type="ARBA" id="ARBA00022679"/>
    </source>
</evidence>
<feature type="compositionally biased region" description="Polar residues" evidence="5">
    <location>
        <begin position="61"/>
        <end position="70"/>
    </location>
</feature>
<evidence type="ECO:0000256" key="2">
    <source>
        <dbReference type="ARBA" id="ARBA00022741"/>
    </source>
</evidence>
<reference evidence="6 7" key="1">
    <citation type="submission" date="2020-02" db="EMBL/GenBank/DDBJ databases">
        <title>Acidophilic actinobacteria isolated from forest soil.</title>
        <authorList>
            <person name="Golinska P."/>
        </authorList>
    </citation>
    <scope>NUCLEOTIDE SEQUENCE [LARGE SCALE GENOMIC DNA]</scope>
    <source>
        <strain evidence="6 7">NL8</strain>
    </source>
</reference>
<feature type="region of interest" description="Disordered" evidence="5">
    <location>
        <begin position="45"/>
        <end position="75"/>
    </location>
</feature>
<dbReference type="InterPro" id="IPR012853">
    <property type="entry name" value="CPT"/>
</dbReference>
<comment type="caution">
    <text evidence="6">The sequence shown here is derived from an EMBL/GenBank/DDBJ whole genome shotgun (WGS) entry which is preliminary data.</text>
</comment>
<sequence>MQAIILNGGSSSGKTSIVRCFQDLRPEPWLAFSVDGFVDALPPRMLTADPAPDSDSDSDAGTETSSNTGIQFGPDGEVSVGADFRELEAAWTAGVVATARAGARIIVDDVFLGGAASQQRWEQALAGLDVLRVGVHCDSAVAASRESRRGDRTPGMAARQAEIVHQGVRYDLEIDSTDTSAADCARLIAARIT</sequence>
<proteinExistence type="predicted"/>
<keyword evidence="3" id="KW-0418">Kinase</keyword>
<dbReference type="Gene3D" id="3.40.50.300">
    <property type="entry name" value="P-loop containing nucleotide triphosphate hydrolases"/>
    <property type="match status" value="1"/>
</dbReference>
<keyword evidence="4" id="KW-0067">ATP-binding</keyword>
<evidence type="ECO:0000313" key="6">
    <source>
        <dbReference type="EMBL" id="MBS2551066.1"/>
    </source>
</evidence>
<keyword evidence="1" id="KW-0808">Transferase</keyword>
<evidence type="ECO:0000313" key="7">
    <source>
        <dbReference type="Proteomes" id="UP000730482"/>
    </source>
</evidence>
<dbReference type="InterPro" id="IPR027417">
    <property type="entry name" value="P-loop_NTPase"/>
</dbReference>
<keyword evidence="2" id="KW-0547">Nucleotide-binding</keyword>
<protein>
    <submittedName>
        <fullName evidence="6">Chloramphenicol phosphotransferase CPT</fullName>
    </submittedName>
</protein>